<name>A0ABW2JDN2_9ACTN</name>
<proteinExistence type="inferred from homology"/>
<dbReference type="CDD" id="cd23763">
    <property type="entry name" value="ASKHA_ATPase_ROK"/>
    <property type="match status" value="1"/>
</dbReference>
<sequence length="313" mass="32080">MAATPVLEVGGTHVTAALVAADGSGVHRRVRLPLDPHGSATRIIGTLVGCARLIPAPARAVWGVAVPGPFDYERGVGRFAGVGKFDALNGVDLRAALLGRLPQRPRDAVFLNDADAFLYGEWRAGAARGHGRCAGLTLGTGVGSAFLADGRIRDEGPGVPPEGRADLLRIDGRPLEESVSRRAIRDRYGDPDADVHDIAARARAGDARARRVLDEAFTGLGAVLAPFLAEFGASVLVVGGAMAHSWDLVRPALGSGLGTVRVELRRSALGADAALVGAAGRARPTEPEASGDLGHSGRSGGSGRAGRSGVTSP</sequence>
<protein>
    <submittedName>
        <fullName evidence="3">ROK family protein</fullName>
    </submittedName>
</protein>
<evidence type="ECO:0000256" key="2">
    <source>
        <dbReference type="SAM" id="MobiDB-lite"/>
    </source>
</evidence>
<dbReference type="Gene3D" id="3.30.420.40">
    <property type="match status" value="2"/>
</dbReference>
<gene>
    <name evidence="3" type="ORF">ACFQVC_04700</name>
</gene>
<accession>A0ABW2JDN2</accession>
<dbReference type="InterPro" id="IPR043129">
    <property type="entry name" value="ATPase_NBD"/>
</dbReference>
<keyword evidence="4" id="KW-1185">Reference proteome</keyword>
<dbReference type="PANTHER" id="PTHR18964">
    <property type="entry name" value="ROK (REPRESSOR, ORF, KINASE) FAMILY"/>
    <property type="match status" value="1"/>
</dbReference>
<dbReference type="RefSeq" id="WP_381826687.1">
    <property type="nucleotide sequence ID" value="NZ_JBHTCF010000001.1"/>
</dbReference>
<dbReference type="PANTHER" id="PTHR18964:SF169">
    <property type="entry name" value="N-ACETYLMANNOSAMINE KINASE"/>
    <property type="match status" value="1"/>
</dbReference>
<feature type="region of interest" description="Disordered" evidence="2">
    <location>
        <begin position="276"/>
        <end position="313"/>
    </location>
</feature>
<comment type="similarity">
    <text evidence="1">Belongs to the ROK (NagC/XylR) family.</text>
</comment>
<reference evidence="4" key="1">
    <citation type="journal article" date="2019" name="Int. J. Syst. Evol. Microbiol.">
        <title>The Global Catalogue of Microorganisms (GCM) 10K type strain sequencing project: providing services to taxonomists for standard genome sequencing and annotation.</title>
        <authorList>
            <consortium name="The Broad Institute Genomics Platform"/>
            <consortium name="The Broad Institute Genome Sequencing Center for Infectious Disease"/>
            <person name="Wu L."/>
            <person name="Ma J."/>
        </authorList>
    </citation>
    <scope>NUCLEOTIDE SEQUENCE [LARGE SCALE GENOMIC DNA]</scope>
    <source>
        <strain evidence="4">SYNS20</strain>
    </source>
</reference>
<evidence type="ECO:0000256" key="1">
    <source>
        <dbReference type="ARBA" id="ARBA00006479"/>
    </source>
</evidence>
<dbReference type="Pfam" id="PF00480">
    <property type="entry name" value="ROK"/>
    <property type="match status" value="1"/>
</dbReference>
<dbReference type="SUPFAM" id="SSF53067">
    <property type="entry name" value="Actin-like ATPase domain"/>
    <property type="match status" value="1"/>
</dbReference>
<feature type="compositionally biased region" description="Gly residues" evidence="2">
    <location>
        <begin position="297"/>
        <end position="306"/>
    </location>
</feature>
<dbReference type="Proteomes" id="UP001596523">
    <property type="component" value="Unassembled WGS sequence"/>
</dbReference>
<organism evidence="3 4">
    <name type="scientific">Streptomyces monticola</name>
    <dbReference type="NCBI Taxonomy" id="2666263"/>
    <lineage>
        <taxon>Bacteria</taxon>
        <taxon>Bacillati</taxon>
        <taxon>Actinomycetota</taxon>
        <taxon>Actinomycetes</taxon>
        <taxon>Kitasatosporales</taxon>
        <taxon>Streptomycetaceae</taxon>
        <taxon>Streptomyces</taxon>
    </lineage>
</organism>
<comment type="caution">
    <text evidence="3">The sequence shown here is derived from an EMBL/GenBank/DDBJ whole genome shotgun (WGS) entry which is preliminary data.</text>
</comment>
<evidence type="ECO:0000313" key="3">
    <source>
        <dbReference type="EMBL" id="MFC7303515.1"/>
    </source>
</evidence>
<dbReference type="InterPro" id="IPR000600">
    <property type="entry name" value="ROK"/>
</dbReference>
<evidence type="ECO:0000313" key="4">
    <source>
        <dbReference type="Proteomes" id="UP001596523"/>
    </source>
</evidence>
<dbReference type="EMBL" id="JBHTCF010000001">
    <property type="protein sequence ID" value="MFC7303515.1"/>
    <property type="molecule type" value="Genomic_DNA"/>
</dbReference>